<accession>A0A4Q9Y5B3</accession>
<proteinExistence type="predicted"/>
<comment type="caution">
    <text evidence="2">The sequence shown here is derived from an EMBL/GenBank/DDBJ whole genome shotgun (WGS) entry which is preliminary data.</text>
</comment>
<dbReference type="AlphaFoldDB" id="A0A4Q9Y5B3"/>
<feature type="transmembrane region" description="Helical" evidence="1">
    <location>
        <begin position="12"/>
        <end position="30"/>
    </location>
</feature>
<keyword evidence="1" id="KW-0812">Transmembrane</keyword>
<evidence type="ECO:0000313" key="2">
    <source>
        <dbReference type="EMBL" id="TBX52121.1"/>
    </source>
</evidence>
<organism evidence="2 3">
    <name type="scientific">Lactiplantibacillus paraplantarum</name>
    <dbReference type="NCBI Taxonomy" id="60520"/>
    <lineage>
        <taxon>Bacteria</taxon>
        <taxon>Bacillati</taxon>
        <taxon>Bacillota</taxon>
        <taxon>Bacilli</taxon>
        <taxon>Lactobacillales</taxon>
        <taxon>Lactobacillaceae</taxon>
        <taxon>Lactiplantibacillus</taxon>
    </lineage>
</organism>
<reference evidence="2 3" key="1">
    <citation type="submission" date="2019-01" db="EMBL/GenBank/DDBJ databases">
        <title>Draft genome sequence of Lactobacillus paraplantarum OSY-TC318, a Producer of the novel lantibiotic Paraplantaracin TC318.</title>
        <authorList>
            <person name="Hussein W.E."/>
            <person name="Huang E."/>
            <person name="Yousef A.E."/>
        </authorList>
    </citation>
    <scope>NUCLEOTIDE SEQUENCE [LARGE SCALE GENOMIC DNA]</scope>
    <source>
        <strain evidence="2 3">OSY-TC318</strain>
    </source>
</reference>
<evidence type="ECO:0000313" key="3">
    <source>
        <dbReference type="Proteomes" id="UP000292648"/>
    </source>
</evidence>
<keyword evidence="1" id="KW-1133">Transmembrane helix</keyword>
<gene>
    <name evidence="2" type="ORF">EUZ87_01835</name>
</gene>
<evidence type="ECO:0008006" key="4">
    <source>
        <dbReference type="Google" id="ProtNLM"/>
    </source>
</evidence>
<evidence type="ECO:0000256" key="1">
    <source>
        <dbReference type="SAM" id="Phobius"/>
    </source>
</evidence>
<protein>
    <recommendedName>
        <fullName evidence="4">PlnR</fullName>
    </recommendedName>
</protein>
<name>A0A4Q9Y5B3_9LACO</name>
<keyword evidence="1" id="KW-0472">Membrane</keyword>
<sequence>MLNKTINIIKKYPVKSLLVALIVVFAIYVISDPSIISSFNQGLSDGAAGR</sequence>
<dbReference type="EMBL" id="SEHH01000012">
    <property type="protein sequence ID" value="TBX52121.1"/>
    <property type="molecule type" value="Genomic_DNA"/>
</dbReference>
<dbReference type="Proteomes" id="UP000292648">
    <property type="component" value="Unassembled WGS sequence"/>
</dbReference>